<feature type="compositionally biased region" description="Acidic residues" evidence="1">
    <location>
        <begin position="785"/>
        <end position="794"/>
    </location>
</feature>
<evidence type="ECO:0000256" key="1">
    <source>
        <dbReference type="SAM" id="MobiDB-lite"/>
    </source>
</evidence>
<protein>
    <submittedName>
        <fullName evidence="2">Uncharacterized protein</fullName>
    </submittedName>
</protein>
<feature type="region of interest" description="Disordered" evidence="1">
    <location>
        <begin position="1"/>
        <end position="175"/>
    </location>
</feature>
<feature type="compositionally biased region" description="Basic residues" evidence="1">
    <location>
        <begin position="204"/>
        <end position="218"/>
    </location>
</feature>
<feature type="compositionally biased region" description="Basic and acidic residues" evidence="1">
    <location>
        <begin position="325"/>
        <end position="337"/>
    </location>
</feature>
<dbReference type="AlphaFoldDB" id="A0AAD2G4W4"/>
<feature type="compositionally biased region" description="Acidic residues" evidence="1">
    <location>
        <begin position="651"/>
        <end position="693"/>
    </location>
</feature>
<organism evidence="2 3">
    <name type="scientific">Cylindrotheca closterium</name>
    <dbReference type="NCBI Taxonomy" id="2856"/>
    <lineage>
        <taxon>Eukaryota</taxon>
        <taxon>Sar</taxon>
        <taxon>Stramenopiles</taxon>
        <taxon>Ochrophyta</taxon>
        <taxon>Bacillariophyta</taxon>
        <taxon>Bacillariophyceae</taxon>
        <taxon>Bacillariophycidae</taxon>
        <taxon>Bacillariales</taxon>
        <taxon>Bacillariaceae</taxon>
        <taxon>Cylindrotheca</taxon>
    </lineage>
</organism>
<gene>
    <name evidence="2" type="ORF">CYCCA115_LOCUS19636</name>
</gene>
<reference evidence="2" key="1">
    <citation type="submission" date="2023-08" db="EMBL/GenBank/DDBJ databases">
        <authorList>
            <person name="Audoor S."/>
            <person name="Bilcke G."/>
        </authorList>
    </citation>
    <scope>NUCLEOTIDE SEQUENCE</scope>
</reference>
<feature type="compositionally biased region" description="Low complexity" evidence="1">
    <location>
        <begin position="482"/>
        <end position="497"/>
    </location>
</feature>
<feature type="compositionally biased region" description="Basic and acidic residues" evidence="1">
    <location>
        <begin position="694"/>
        <end position="712"/>
    </location>
</feature>
<feature type="compositionally biased region" description="Low complexity" evidence="1">
    <location>
        <begin position="62"/>
        <end position="71"/>
    </location>
</feature>
<feature type="compositionally biased region" description="Acidic residues" evidence="1">
    <location>
        <begin position="613"/>
        <end position="632"/>
    </location>
</feature>
<feature type="compositionally biased region" description="Polar residues" evidence="1">
    <location>
        <begin position="751"/>
        <end position="763"/>
    </location>
</feature>
<evidence type="ECO:0000313" key="3">
    <source>
        <dbReference type="Proteomes" id="UP001295423"/>
    </source>
</evidence>
<dbReference type="Proteomes" id="UP001295423">
    <property type="component" value="Unassembled WGS sequence"/>
</dbReference>
<feature type="compositionally biased region" description="Polar residues" evidence="1">
    <location>
        <begin position="242"/>
        <end position="268"/>
    </location>
</feature>
<feature type="compositionally biased region" description="Basic and acidic residues" evidence="1">
    <location>
        <begin position="409"/>
        <end position="424"/>
    </location>
</feature>
<keyword evidence="3" id="KW-1185">Reference proteome</keyword>
<feature type="compositionally biased region" description="Low complexity" evidence="1">
    <location>
        <begin position="299"/>
        <end position="317"/>
    </location>
</feature>
<feature type="compositionally biased region" description="Polar residues" evidence="1">
    <location>
        <begin position="452"/>
        <end position="461"/>
    </location>
</feature>
<feature type="region of interest" description="Disordered" evidence="1">
    <location>
        <begin position="588"/>
        <end position="826"/>
    </location>
</feature>
<feature type="region of interest" description="Disordered" evidence="1">
    <location>
        <begin position="190"/>
        <end position="338"/>
    </location>
</feature>
<feature type="compositionally biased region" description="Low complexity" evidence="1">
    <location>
        <begin position="231"/>
        <end position="241"/>
    </location>
</feature>
<comment type="caution">
    <text evidence="2">The sequence shown here is derived from an EMBL/GenBank/DDBJ whole genome shotgun (WGS) entry which is preliminary data.</text>
</comment>
<evidence type="ECO:0000313" key="2">
    <source>
        <dbReference type="EMBL" id="CAJ1962336.1"/>
    </source>
</evidence>
<feature type="region of interest" description="Disordered" evidence="1">
    <location>
        <begin position="407"/>
        <end position="501"/>
    </location>
</feature>
<accession>A0AAD2G4W4</accession>
<proteinExistence type="predicted"/>
<feature type="compositionally biased region" description="Acidic residues" evidence="1">
    <location>
        <begin position="713"/>
        <end position="742"/>
    </location>
</feature>
<feature type="compositionally biased region" description="Acidic residues" evidence="1">
    <location>
        <begin position="802"/>
        <end position="817"/>
    </location>
</feature>
<name>A0AAD2G4W4_9STRA</name>
<dbReference type="EMBL" id="CAKOGP040002103">
    <property type="protein sequence ID" value="CAJ1962336.1"/>
    <property type="molecule type" value="Genomic_DNA"/>
</dbReference>
<sequence length="1048" mass="116964">MFKLRRGSGSGMGKSKKELRESSSGNAKAVAADHAGTVGDHSRSPQRPSNKLRPLREELKQPKQQPAEASPSAPPKERLFPGRKFGSFAISPKSPSSLRGRMSLFKRASSVKSTKKKKKRESDAVDDWFDEKKEQNSTPTRKSPKPPTRGAYYTAPIDRSNRKVNSANVHGMSGLSFMPNLAADEQETYELDLPDVEVLETVPKKKGRSKKRGSRRRPPTSAPDLSPYQTSPTASSHSSRSQINTASARPTLSKSMRSQSARSPSPYSMTKDKMSQSMHTESPYIRPKQKVDLSQSMRSTSSTPAAAAKSTTSSSSSQGGGGLSRRQEKLHTEREMAEEFTIGQVVELHGLKNEEMNGRKGRVYGKKKHSDRYHIALFVEDTSVPPTNEEEEEDDYVAIRPRNMKLYTKKKEADIEEPAAKEETTVPETKIPKNIVPKKKKAKKQEAEKKSVAQSHQQQVQPVEEEDHSDERQQRPPTKPLSSRSINTTNTTKNSSTNHHKSDITVDDFQIGEWVRLQGLRTETMNGREGYVYGMSEDRVHVVIDQVGDIDTNLKNFMQDQDYVAIWPHNLVLLGTKQISSAKRKSGGIAASFSSSRKSGGIGGSFETLLSDSEWETDTDDEHDDDEEELADEEGRKSTGEAASRASQSDSDWETDTDDDNDDNDAIANSDDDDDDDEIADDTLLDSSDDDEATDMKSLDDDIDERVIKVDDIESLDGDIEASDDDDDEDDSDNDDDSDEESSIALEMISEKSQFSAPKTTPPGSYKKKNPSTTKDTDATSITIEEIEEEESGIDFEYASTSDDETYEVDLKDDDDIKDAKDTKENEKSQVLDWYHCSVMLSVNMSDDDEEEDSCAPPVNDTKDDFISNMLSDDEDDLHGDCNELVANKHAERPQSRKSHAAAAAEASSVHKNHFSLETAVDKVKEAIMHEEMLLDLKKRGLSHEILCVDDDDASVVTMSDESYMVDLMSQIQQRSSLRQEELLEMAFDLFSHLASSKDGQFDGQSEEVFLKIHQQVTAKHGPELKERDDAKDRKLKKYLSAVHHKKY</sequence>
<feature type="compositionally biased region" description="Low complexity" evidence="1">
    <location>
        <begin position="588"/>
        <end position="599"/>
    </location>
</feature>